<sequence length="290" mass="32904">MLMGHTDGLHELQTSRELLFQDPISEQDDDEEAETSGQVLYTASFDELAENYLRYDTIIWVLISSLLVLAWGVGIFMLLYLPFKRYILKKDIASRKLYVTHDEIIYKVARPSFIPFWGVTTIERHVPLNLVIDIIIEQGCLQSMYGIHTIRVESITHGKAAPVDELQIQGVSNPAFLRKVIISEASKRVQDVGRSLKLSSHINEGEILSRSTSLTEGPAVLRSPSKGWKVTGSPRYASLERRGLVPGDLLLHKLEEVNKSVKVRTIYPTNKIPTDYPQQRENITYKKKNA</sequence>
<evidence type="ECO:0000313" key="4">
    <source>
        <dbReference type="Proteomes" id="UP001370490"/>
    </source>
</evidence>
<keyword evidence="4" id="KW-1185">Reference proteome</keyword>
<proteinExistence type="predicted"/>
<evidence type="ECO:0000259" key="2">
    <source>
        <dbReference type="Pfam" id="PF24649"/>
    </source>
</evidence>
<evidence type="ECO:0000256" key="1">
    <source>
        <dbReference type="SAM" id="Phobius"/>
    </source>
</evidence>
<keyword evidence="1" id="KW-0812">Transmembrane</keyword>
<reference evidence="3 4" key="1">
    <citation type="submission" date="2023-12" db="EMBL/GenBank/DDBJ databases">
        <title>A high-quality genome assembly for Dillenia turbinata (Dilleniales).</title>
        <authorList>
            <person name="Chanderbali A."/>
        </authorList>
    </citation>
    <scope>NUCLEOTIDE SEQUENCE [LARGE SCALE GENOMIC DNA]</scope>
    <source>
        <strain evidence="3">LSX21</strain>
        <tissue evidence="3">Leaf</tissue>
    </source>
</reference>
<feature type="domain" description="DUF7642" evidence="2">
    <location>
        <begin position="90"/>
        <end position="188"/>
    </location>
</feature>
<dbReference type="Pfam" id="PF24649">
    <property type="entry name" value="DUF7642"/>
    <property type="match status" value="1"/>
</dbReference>
<name>A0AAN8UT62_9MAGN</name>
<dbReference type="Proteomes" id="UP001370490">
    <property type="component" value="Unassembled WGS sequence"/>
</dbReference>
<dbReference type="EMBL" id="JBAMMX010000021">
    <property type="protein sequence ID" value="KAK6920169.1"/>
    <property type="molecule type" value="Genomic_DNA"/>
</dbReference>
<dbReference type="AlphaFoldDB" id="A0AAN8UT62"/>
<organism evidence="3 4">
    <name type="scientific">Dillenia turbinata</name>
    <dbReference type="NCBI Taxonomy" id="194707"/>
    <lineage>
        <taxon>Eukaryota</taxon>
        <taxon>Viridiplantae</taxon>
        <taxon>Streptophyta</taxon>
        <taxon>Embryophyta</taxon>
        <taxon>Tracheophyta</taxon>
        <taxon>Spermatophyta</taxon>
        <taxon>Magnoliopsida</taxon>
        <taxon>eudicotyledons</taxon>
        <taxon>Gunneridae</taxon>
        <taxon>Pentapetalae</taxon>
        <taxon>Dilleniales</taxon>
        <taxon>Dilleniaceae</taxon>
        <taxon>Dillenia</taxon>
    </lineage>
</organism>
<protein>
    <recommendedName>
        <fullName evidence="2">DUF7642 domain-containing protein</fullName>
    </recommendedName>
</protein>
<gene>
    <name evidence="3" type="ORF">RJ641_016073</name>
</gene>
<dbReference type="PANTHER" id="PTHR35410:SF2">
    <property type="entry name" value="OS02G0640200 PROTEIN"/>
    <property type="match status" value="1"/>
</dbReference>
<dbReference type="PANTHER" id="PTHR35410">
    <property type="entry name" value="EXPRESSED PROTEIN"/>
    <property type="match status" value="1"/>
</dbReference>
<comment type="caution">
    <text evidence="3">The sequence shown here is derived from an EMBL/GenBank/DDBJ whole genome shotgun (WGS) entry which is preliminary data.</text>
</comment>
<dbReference type="InterPro" id="IPR056059">
    <property type="entry name" value="DUF7642"/>
</dbReference>
<accession>A0AAN8UT62</accession>
<evidence type="ECO:0000313" key="3">
    <source>
        <dbReference type="EMBL" id="KAK6920169.1"/>
    </source>
</evidence>
<keyword evidence="1" id="KW-1133">Transmembrane helix</keyword>
<feature type="transmembrane region" description="Helical" evidence="1">
    <location>
        <begin position="58"/>
        <end position="81"/>
    </location>
</feature>
<keyword evidence="1" id="KW-0472">Membrane</keyword>